<dbReference type="Gene3D" id="6.20.20.10">
    <property type="match status" value="1"/>
</dbReference>
<organism evidence="1 2">
    <name type="scientific">Leyella stercorea</name>
    <dbReference type="NCBI Taxonomy" id="363265"/>
    <lineage>
        <taxon>Bacteria</taxon>
        <taxon>Pseudomonadati</taxon>
        <taxon>Bacteroidota</taxon>
        <taxon>Bacteroidia</taxon>
        <taxon>Bacteroidales</taxon>
        <taxon>Prevotellaceae</taxon>
        <taxon>Leyella</taxon>
    </lineage>
</organism>
<dbReference type="AlphaFoldDB" id="A0A415GSG6"/>
<proteinExistence type="predicted"/>
<evidence type="ECO:0000313" key="1">
    <source>
        <dbReference type="EMBL" id="RHK53350.1"/>
    </source>
</evidence>
<accession>A0A415GSG6</accession>
<dbReference type="Proteomes" id="UP000286598">
    <property type="component" value="Unassembled WGS sequence"/>
</dbReference>
<sequence length="79" mass="9009">MSSKHRMIWLTPPVYGSKEERIESRGYTCEYCHGQGGFLGDRSSPNDSEWKICPVCEGSGKMDAEVTIKWKPNKRDKAK</sequence>
<comment type="caution">
    <text evidence="1">The sequence shown here is derived from an EMBL/GenBank/DDBJ whole genome shotgun (WGS) entry which is preliminary data.</text>
</comment>
<keyword evidence="2" id="KW-1185">Reference proteome</keyword>
<name>A0A415GSG6_9BACT</name>
<gene>
    <name evidence="1" type="ORF">DW060_00580</name>
</gene>
<dbReference type="SUPFAM" id="SSF57938">
    <property type="entry name" value="DnaJ/Hsp40 cysteine-rich domain"/>
    <property type="match status" value="1"/>
</dbReference>
<protein>
    <submittedName>
        <fullName evidence="1">Uncharacterized protein</fullName>
    </submittedName>
</protein>
<dbReference type="InterPro" id="IPR036410">
    <property type="entry name" value="HSP_DnaJ_Cys-rich_dom_sf"/>
</dbReference>
<reference evidence="1 2" key="1">
    <citation type="submission" date="2018-08" db="EMBL/GenBank/DDBJ databases">
        <title>A genome reference for cultivated species of the human gut microbiota.</title>
        <authorList>
            <person name="Zou Y."/>
            <person name="Xue W."/>
            <person name="Luo G."/>
        </authorList>
    </citation>
    <scope>NUCLEOTIDE SEQUENCE [LARGE SCALE GENOMIC DNA]</scope>
    <source>
        <strain evidence="1 2">AF42-9</strain>
    </source>
</reference>
<dbReference type="EMBL" id="QRNO01000001">
    <property type="protein sequence ID" value="RHK53350.1"/>
    <property type="molecule type" value="Genomic_DNA"/>
</dbReference>
<evidence type="ECO:0000313" key="2">
    <source>
        <dbReference type="Proteomes" id="UP000286598"/>
    </source>
</evidence>
<dbReference type="OrthoDB" id="1036884at2"/>